<gene>
    <name evidence="2" type="ORF">FNZ23_14755</name>
</gene>
<evidence type="ECO:0000256" key="1">
    <source>
        <dbReference type="SAM" id="MobiDB-lite"/>
    </source>
</evidence>
<feature type="region of interest" description="Disordered" evidence="1">
    <location>
        <begin position="1"/>
        <end position="80"/>
    </location>
</feature>
<feature type="compositionally biased region" description="Low complexity" evidence="1">
    <location>
        <begin position="12"/>
        <end position="22"/>
    </location>
</feature>
<feature type="compositionally biased region" description="Basic residues" evidence="1">
    <location>
        <begin position="61"/>
        <end position="70"/>
    </location>
</feature>
<reference evidence="2 3" key="1">
    <citation type="submission" date="2019-07" db="EMBL/GenBank/DDBJ databases">
        <title>Draft genome for Streptomyces benahoarensis MZ03-48.</title>
        <authorList>
            <person name="Gonzalez-Pimentel J.L."/>
        </authorList>
    </citation>
    <scope>NUCLEOTIDE SEQUENCE [LARGE SCALE GENOMIC DNA]</scope>
    <source>
        <strain evidence="2 3">MZ03-48</strain>
    </source>
</reference>
<sequence>MRDTKGPPVRFPAGPSPSVGAPGAYGAGRPGRPGRARARPPGPYVGTDLSCAGKATASFRGLRRRPRRAGMRPWETTKHDRKIHCQWGRLRSEAWVTHSCANSAPR</sequence>
<evidence type="ECO:0000313" key="2">
    <source>
        <dbReference type="EMBL" id="TSB39895.1"/>
    </source>
</evidence>
<protein>
    <submittedName>
        <fullName evidence="2">Uncharacterized protein</fullName>
    </submittedName>
</protein>
<comment type="caution">
    <text evidence="2">The sequence shown here is derived from an EMBL/GenBank/DDBJ whole genome shotgun (WGS) entry which is preliminary data.</text>
</comment>
<name>A0A553ZEP3_9ACTN</name>
<keyword evidence="3" id="KW-1185">Reference proteome</keyword>
<dbReference type="EMBL" id="VKLS01000158">
    <property type="protein sequence ID" value="TSB39895.1"/>
    <property type="molecule type" value="Genomic_DNA"/>
</dbReference>
<evidence type="ECO:0000313" key="3">
    <source>
        <dbReference type="Proteomes" id="UP000320888"/>
    </source>
</evidence>
<dbReference type="Proteomes" id="UP000320888">
    <property type="component" value="Unassembled WGS sequence"/>
</dbReference>
<accession>A0A553ZEP3</accession>
<organism evidence="2 3">
    <name type="scientific">Streptomyces benahoarensis</name>
    <dbReference type="NCBI Taxonomy" id="2595054"/>
    <lineage>
        <taxon>Bacteria</taxon>
        <taxon>Bacillati</taxon>
        <taxon>Actinomycetota</taxon>
        <taxon>Actinomycetes</taxon>
        <taxon>Kitasatosporales</taxon>
        <taxon>Streptomycetaceae</taxon>
        <taxon>Streptomyces</taxon>
    </lineage>
</organism>
<proteinExistence type="predicted"/>
<dbReference type="AlphaFoldDB" id="A0A553ZEP3"/>